<evidence type="ECO:0000313" key="7">
    <source>
        <dbReference type="Proteomes" id="UP001321526"/>
    </source>
</evidence>
<evidence type="ECO:0000256" key="4">
    <source>
        <dbReference type="ARBA" id="ARBA00023163"/>
    </source>
</evidence>
<sequence length="297" mass="31959">MLRELKTFLAVVRHGTFSAAGGAVGLTQSAVSAQIRNLEADIGEPLFERTGRAVRLNAAGRRLLPQAESMLELAARIRASSGDELSGDWHLGAIASVQSGRLPSILATLAALAPGVMTRVVPGVSLALLDQVDKGDLDMALIVNPPFALPRDLHACVIAREPFVLIAPLTSQETTLEDLLTRHPLVLYDRGSFGGRQVVRFLERQGLRPEIRLELDEIDAIARLVACGLGVALIPRTGMWCLQSPLPVRVLPLGERGFHRELVMVSRLPPEQSALVALIEEALLGEAAHAVVDDPMQ</sequence>
<keyword evidence="3" id="KW-0238">DNA-binding</keyword>
<dbReference type="PANTHER" id="PTHR30126:SF94">
    <property type="entry name" value="LYSR FAMILY TRANSCRIPTIONAL REGULATOR"/>
    <property type="match status" value="1"/>
</dbReference>
<dbReference type="Proteomes" id="UP001321526">
    <property type="component" value="Chromosome"/>
</dbReference>
<accession>A0ABY8FE97</accession>
<dbReference type="PROSITE" id="PS50931">
    <property type="entry name" value="HTH_LYSR"/>
    <property type="match status" value="1"/>
</dbReference>
<dbReference type="InterPro" id="IPR000847">
    <property type="entry name" value="LysR_HTH_N"/>
</dbReference>
<dbReference type="PANTHER" id="PTHR30126">
    <property type="entry name" value="HTH-TYPE TRANSCRIPTIONAL REGULATOR"/>
    <property type="match status" value="1"/>
</dbReference>
<dbReference type="PRINTS" id="PR00039">
    <property type="entry name" value="HTHLYSR"/>
</dbReference>
<keyword evidence="2" id="KW-0805">Transcription regulation</keyword>
<dbReference type="Gene3D" id="3.40.190.290">
    <property type="match status" value="1"/>
</dbReference>
<evidence type="ECO:0000313" key="6">
    <source>
        <dbReference type="EMBL" id="WFF40305.1"/>
    </source>
</evidence>
<dbReference type="InterPro" id="IPR005119">
    <property type="entry name" value="LysR_subst-bd"/>
</dbReference>
<dbReference type="Pfam" id="PF00126">
    <property type="entry name" value="HTH_1"/>
    <property type="match status" value="1"/>
</dbReference>
<protein>
    <submittedName>
        <fullName evidence="6">LysR family transcriptional regulator</fullName>
    </submittedName>
</protein>
<dbReference type="Gene3D" id="1.10.10.10">
    <property type="entry name" value="Winged helix-like DNA-binding domain superfamily/Winged helix DNA-binding domain"/>
    <property type="match status" value="1"/>
</dbReference>
<name>A0ABY8FE97_9GAMM</name>
<evidence type="ECO:0000256" key="1">
    <source>
        <dbReference type="ARBA" id="ARBA00009437"/>
    </source>
</evidence>
<dbReference type="Pfam" id="PF03466">
    <property type="entry name" value="LysR_substrate"/>
    <property type="match status" value="1"/>
</dbReference>
<proteinExistence type="inferred from homology"/>
<keyword evidence="4" id="KW-0804">Transcription</keyword>
<gene>
    <name evidence="6" type="ORF">EVC62_01665</name>
</gene>
<evidence type="ECO:0000259" key="5">
    <source>
        <dbReference type="PROSITE" id="PS50931"/>
    </source>
</evidence>
<dbReference type="SUPFAM" id="SSF53850">
    <property type="entry name" value="Periplasmic binding protein-like II"/>
    <property type="match status" value="1"/>
</dbReference>
<dbReference type="SUPFAM" id="SSF46785">
    <property type="entry name" value="Winged helix' DNA-binding domain"/>
    <property type="match status" value="1"/>
</dbReference>
<evidence type="ECO:0000256" key="3">
    <source>
        <dbReference type="ARBA" id="ARBA00023125"/>
    </source>
</evidence>
<organism evidence="6 7">
    <name type="scientific">Salinicola endophyticus</name>
    <dbReference type="NCBI Taxonomy" id="1949083"/>
    <lineage>
        <taxon>Bacteria</taxon>
        <taxon>Pseudomonadati</taxon>
        <taxon>Pseudomonadota</taxon>
        <taxon>Gammaproteobacteria</taxon>
        <taxon>Oceanospirillales</taxon>
        <taxon>Halomonadaceae</taxon>
        <taxon>Salinicola</taxon>
    </lineage>
</organism>
<feature type="domain" description="HTH lysR-type" evidence="5">
    <location>
        <begin position="1"/>
        <end position="57"/>
    </location>
</feature>
<dbReference type="InterPro" id="IPR036388">
    <property type="entry name" value="WH-like_DNA-bd_sf"/>
</dbReference>
<keyword evidence="7" id="KW-1185">Reference proteome</keyword>
<evidence type="ECO:0000256" key="2">
    <source>
        <dbReference type="ARBA" id="ARBA00023015"/>
    </source>
</evidence>
<dbReference type="RefSeq" id="WP_282235585.1">
    <property type="nucleotide sequence ID" value="NZ_CP035631.1"/>
</dbReference>
<dbReference type="EMBL" id="CP035631">
    <property type="protein sequence ID" value="WFF40305.1"/>
    <property type="molecule type" value="Genomic_DNA"/>
</dbReference>
<reference evidence="6 7" key="1">
    <citation type="submission" date="2019-01" db="EMBL/GenBank/DDBJ databases">
        <title>Genome sequence of Salinicola endophyticus REST5.</title>
        <authorList>
            <person name="Nascimento F.X."/>
        </authorList>
    </citation>
    <scope>NUCLEOTIDE SEQUENCE [LARGE SCALE GENOMIC DNA]</scope>
    <source>
        <strain evidence="6 7">REST5</strain>
    </source>
</reference>
<dbReference type="InterPro" id="IPR036390">
    <property type="entry name" value="WH_DNA-bd_sf"/>
</dbReference>
<comment type="similarity">
    <text evidence="1">Belongs to the LysR transcriptional regulatory family.</text>
</comment>